<dbReference type="PROSITE" id="PS50994">
    <property type="entry name" value="INTEGRASE"/>
    <property type="match status" value="1"/>
</dbReference>
<comment type="caution">
    <text evidence="2">The sequence shown here is derived from an EMBL/GenBank/DDBJ whole genome shotgun (WGS) entry which is preliminary data.</text>
</comment>
<feature type="domain" description="Integrase catalytic" evidence="1">
    <location>
        <begin position="78"/>
        <end position="270"/>
    </location>
</feature>
<dbReference type="PANTHER" id="PTHR35004:SF8">
    <property type="entry name" value="TRANSPOSASE RV3428C-RELATED"/>
    <property type="match status" value="1"/>
</dbReference>
<dbReference type="InterPro" id="IPR001584">
    <property type="entry name" value="Integrase_cat-core"/>
</dbReference>
<sequence length="270" mass="30677">MSDKEAYRLFFPERYQSEVLYTLPEYGKIHKELQSAGVTLKLLWQEYVDQCNDTNGIAVGYAKFCEGYQKQYRLTNHLAHKPGVSIQVDWSGATMQLLDPATGELRKVYLSVGTLPYSQYIYVEPTIDMKSNTWLHCHMNMVAFFSGTTIRLICDNLKTGVISHPKEGDIILNEQYVVLANHYVMAVMPAQVRKPKQKAAVEGAVGKIATAVIDSLRNELFTSMGDLKVAIREKMTVFNETPFQKREGSRQLIFAETEQAKLRPLPLVPY</sequence>
<dbReference type="Proteomes" id="UP001625374">
    <property type="component" value="Unassembled WGS sequence"/>
</dbReference>
<gene>
    <name evidence="2" type="primary">istA</name>
    <name evidence="2" type="ORF">ACEN37_08320</name>
</gene>
<protein>
    <submittedName>
        <fullName evidence="2">IS21 family transposase</fullName>
    </submittedName>
</protein>
<proteinExistence type="predicted"/>
<evidence type="ECO:0000259" key="1">
    <source>
        <dbReference type="PROSITE" id="PS50994"/>
    </source>
</evidence>
<name>A0ABW8UKT5_9LACT</name>
<dbReference type="EMBL" id="JBGQQK010000023">
    <property type="protein sequence ID" value="MFL2103260.1"/>
    <property type="molecule type" value="Genomic_DNA"/>
</dbReference>
<dbReference type="PANTHER" id="PTHR35004">
    <property type="entry name" value="TRANSPOSASE RV3428C-RELATED"/>
    <property type="match status" value="1"/>
</dbReference>
<organism evidence="2 3">
    <name type="scientific">Marinilactibacillus psychrotolerans</name>
    <dbReference type="NCBI Taxonomy" id="191770"/>
    <lineage>
        <taxon>Bacteria</taxon>
        <taxon>Bacillati</taxon>
        <taxon>Bacillota</taxon>
        <taxon>Bacilli</taxon>
        <taxon>Lactobacillales</taxon>
        <taxon>Carnobacteriaceae</taxon>
        <taxon>Marinilactibacillus</taxon>
    </lineage>
</organism>
<reference evidence="2 3" key="1">
    <citation type="submission" date="2024-08" db="EMBL/GenBank/DDBJ databases">
        <authorList>
            <person name="Arias E."/>
        </authorList>
    </citation>
    <scope>NUCLEOTIDE SEQUENCE [LARGE SCALE GENOMIC DNA]</scope>
    <source>
        <strain evidence="2 3">FAM 24106</strain>
    </source>
</reference>
<accession>A0ABW8UKT5</accession>
<dbReference type="NCBIfam" id="NF033546">
    <property type="entry name" value="transpos_IS21"/>
    <property type="match status" value="1"/>
</dbReference>
<dbReference type="RefSeq" id="WP_407143639.1">
    <property type="nucleotide sequence ID" value="NZ_JBGQQI010000022.1"/>
</dbReference>
<evidence type="ECO:0000313" key="2">
    <source>
        <dbReference type="EMBL" id="MFL2103260.1"/>
    </source>
</evidence>
<keyword evidence="3" id="KW-1185">Reference proteome</keyword>
<evidence type="ECO:0000313" key="3">
    <source>
        <dbReference type="Proteomes" id="UP001625374"/>
    </source>
</evidence>